<organism evidence="2 3">
    <name type="scientific">Bifidobacterium adolescentis JCM 15918</name>
    <dbReference type="NCBI Taxonomy" id="1437612"/>
    <lineage>
        <taxon>Bacteria</taxon>
        <taxon>Bacillati</taxon>
        <taxon>Actinomycetota</taxon>
        <taxon>Actinomycetes</taxon>
        <taxon>Bifidobacteriales</taxon>
        <taxon>Bifidobacteriaceae</taxon>
        <taxon>Bifidobacterium</taxon>
    </lineage>
</organism>
<dbReference type="Proteomes" id="UP000029091">
    <property type="component" value="Unassembled WGS sequence"/>
</dbReference>
<evidence type="ECO:0000313" key="2">
    <source>
        <dbReference type="EMBL" id="KFI95638.1"/>
    </source>
</evidence>
<protein>
    <submittedName>
        <fullName evidence="2">Uncharacterized protein</fullName>
    </submittedName>
</protein>
<evidence type="ECO:0000313" key="3">
    <source>
        <dbReference type="Proteomes" id="UP000029091"/>
    </source>
</evidence>
<feature type="region of interest" description="Disordered" evidence="1">
    <location>
        <begin position="66"/>
        <end position="104"/>
    </location>
</feature>
<comment type="caution">
    <text evidence="2">The sequence shown here is derived from an EMBL/GenBank/DDBJ whole genome shotgun (WGS) entry which is preliminary data.</text>
</comment>
<proteinExistence type="predicted"/>
<dbReference type="EMBL" id="JGZQ01000010">
    <property type="protein sequence ID" value="KFI95638.1"/>
    <property type="molecule type" value="Genomic_DNA"/>
</dbReference>
<sequence>MTTCRKRTDHRPMDGHDPKCANLRALPPGFPISALFENPFYPISALFRIPSCTVPTARLHQTPIPTNLQINGKTSRGDPAGLRNGGQARSAAPFSSIAPMPSPW</sequence>
<reference evidence="2 3" key="1">
    <citation type="submission" date="2014-03" db="EMBL/GenBank/DDBJ databases">
        <title>Genomics of Bifidobacteria.</title>
        <authorList>
            <person name="Ventura M."/>
            <person name="Milani C."/>
            <person name="Lugli G.A."/>
        </authorList>
    </citation>
    <scope>NUCLEOTIDE SEQUENCE [LARGE SCALE GENOMIC DNA]</scope>
    <source>
        <strain evidence="3">JCM 15918</strain>
    </source>
</reference>
<name>A0A087DJD8_BIFAD</name>
<dbReference type="AlphaFoldDB" id="A0A087DJD8"/>
<gene>
    <name evidence="2" type="ORF">BSTER_1939</name>
</gene>
<accession>A0A087DJD8</accession>
<evidence type="ECO:0000256" key="1">
    <source>
        <dbReference type="SAM" id="MobiDB-lite"/>
    </source>
</evidence>